<evidence type="ECO:0000313" key="3">
    <source>
        <dbReference type="Proteomes" id="UP001597063"/>
    </source>
</evidence>
<protein>
    <submittedName>
        <fullName evidence="2">Uncharacterized protein</fullName>
    </submittedName>
</protein>
<gene>
    <name evidence="2" type="ORF">ACFQZM_24650</name>
</gene>
<proteinExistence type="predicted"/>
<organism evidence="2 3">
    <name type="scientific">Actinomadura fibrosa</name>
    <dbReference type="NCBI Taxonomy" id="111802"/>
    <lineage>
        <taxon>Bacteria</taxon>
        <taxon>Bacillati</taxon>
        <taxon>Actinomycetota</taxon>
        <taxon>Actinomycetes</taxon>
        <taxon>Streptosporangiales</taxon>
        <taxon>Thermomonosporaceae</taxon>
        <taxon>Actinomadura</taxon>
    </lineage>
</organism>
<accession>A0ABW2XMI7</accession>
<feature type="region of interest" description="Disordered" evidence="1">
    <location>
        <begin position="172"/>
        <end position="195"/>
    </location>
</feature>
<feature type="compositionally biased region" description="Basic and acidic residues" evidence="1">
    <location>
        <begin position="177"/>
        <end position="195"/>
    </location>
</feature>
<reference evidence="3" key="1">
    <citation type="journal article" date="2019" name="Int. J. Syst. Evol. Microbiol.">
        <title>The Global Catalogue of Microorganisms (GCM) 10K type strain sequencing project: providing services to taxonomists for standard genome sequencing and annotation.</title>
        <authorList>
            <consortium name="The Broad Institute Genomics Platform"/>
            <consortium name="The Broad Institute Genome Sequencing Center for Infectious Disease"/>
            <person name="Wu L."/>
            <person name="Ma J."/>
        </authorList>
    </citation>
    <scope>NUCLEOTIDE SEQUENCE [LARGE SCALE GENOMIC DNA]</scope>
    <source>
        <strain evidence="3">JCM 9371</strain>
    </source>
</reference>
<keyword evidence="3" id="KW-1185">Reference proteome</keyword>
<name>A0ABW2XMI7_9ACTN</name>
<dbReference type="EMBL" id="JBHTGP010000013">
    <property type="protein sequence ID" value="MFD0687708.1"/>
    <property type="molecule type" value="Genomic_DNA"/>
</dbReference>
<dbReference type="RefSeq" id="WP_131757157.1">
    <property type="nucleotide sequence ID" value="NZ_CAACUY010000026.1"/>
</dbReference>
<comment type="caution">
    <text evidence="2">The sequence shown here is derived from an EMBL/GenBank/DDBJ whole genome shotgun (WGS) entry which is preliminary data.</text>
</comment>
<evidence type="ECO:0000313" key="2">
    <source>
        <dbReference type="EMBL" id="MFD0687708.1"/>
    </source>
</evidence>
<evidence type="ECO:0000256" key="1">
    <source>
        <dbReference type="SAM" id="MobiDB-lite"/>
    </source>
</evidence>
<sequence length="342" mass="36476">METARDVLRALARRYAFGDLEALIAQGAHKANGAHGTHGTHAPGHNGLAALCAFGQRVLDLDAEDFGMPEEVGEVPADLLDRARASRMPQAPRERPRGALASLRPAYALLLEVIAIRWHRRDMAALVAAVHIAGEYLALLAWEPVLGHAGDPALIGAAVNGAGSRFGVPVQPGAPRTCDHTRPERSACERTLRVSKEPPPGWRAYLDRQHSQVAAALGDCAARCRTPCSVMTRLDAPVRAGLTERCKLAAEFTDSALVRLRHAAPVGHGFGVPSPEEVQTAWTRARKSLLHQPLGRRALEGADADPYPLPGLPALFSAIATAPIVPDTLLHDVTIRIEAALG</sequence>
<dbReference type="Proteomes" id="UP001597063">
    <property type="component" value="Unassembled WGS sequence"/>
</dbReference>